<keyword evidence="3" id="KW-0812">Transmembrane</keyword>
<protein>
    <submittedName>
        <fullName evidence="4">GDSL esterase/lipase</fullName>
    </submittedName>
</protein>
<evidence type="ECO:0000313" key="4">
    <source>
        <dbReference type="EMBL" id="KMZ59549.1"/>
    </source>
</evidence>
<dbReference type="STRING" id="29655.A0A0K9NRZ5"/>
<feature type="transmembrane region" description="Helical" evidence="3">
    <location>
        <begin position="12"/>
        <end position="36"/>
    </location>
</feature>
<dbReference type="FunFam" id="3.40.50.1110:FF:000002">
    <property type="entry name" value="isoamyl acetate-hydrolyzing esterase 1 homolog"/>
    <property type="match status" value="1"/>
</dbReference>
<dbReference type="Gene3D" id="3.40.50.1110">
    <property type="entry name" value="SGNH hydrolase"/>
    <property type="match status" value="1"/>
</dbReference>
<keyword evidence="2" id="KW-0378">Hydrolase</keyword>
<accession>A0A0K9NRZ5</accession>
<dbReference type="Proteomes" id="UP000036987">
    <property type="component" value="Unassembled WGS sequence"/>
</dbReference>
<dbReference type="InterPro" id="IPR036514">
    <property type="entry name" value="SGNH_hydro_sf"/>
</dbReference>
<dbReference type="Pfam" id="PF00657">
    <property type="entry name" value="Lipase_GDSL"/>
    <property type="match status" value="1"/>
</dbReference>
<dbReference type="PANTHER" id="PTHR14209:SF36">
    <property type="entry name" value="GDSL-LIKE LIPASE_ACYLHYDROLASE FAMILY PROTEIN, EXPRESSED"/>
    <property type="match status" value="1"/>
</dbReference>
<dbReference type="EMBL" id="LFYR01001770">
    <property type="protein sequence ID" value="KMZ59549.1"/>
    <property type="molecule type" value="Genomic_DNA"/>
</dbReference>
<dbReference type="OrthoDB" id="671439at2759"/>
<evidence type="ECO:0000256" key="3">
    <source>
        <dbReference type="SAM" id="Phobius"/>
    </source>
</evidence>
<evidence type="ECO:0000256" key="1">
    <source>
        <dbReference type="ARBA" id="ARBA00008668"/>
    </source>
</evidence>
<organism evidence="4 5">
    <name type="scientific">Zostera marina</name>
    <name type="common">Eelgrass</name>
    <dbReference type="NCBI Taxonomy" id="29655"/>
    <lineage>
        <taxon>Eukaryota</taxon>
        <taxon>Viridiplantae</taxon>
        <taxon>Streptophyta</taxon>
        <taxon>Embryophyta</taxon>
        <taxon>Tracheophyta</taxon>
        <taxon>Spermatophyta</taxon>
        <taxon>Magnoliopsida</taxon>
        <taxon>Liliopsida</taxon>
        <taxon>Zosteraceae</taxon>
        <taxon>Zostera</taxon>
    </lineage>
</organism>
<evidence type="ECO:0000256" key="2">
    <source>
        <dbReference type="ARBA" id="ARBA00022801"/>
    </source>
</evidence>
<gene>
    <name evidence="4" type="ORF">ZOSMA_67G00420</name>
</gene>
<dbReference type="CDD" id="cd01838">
    <property type="entry name" value="Isoamyl_acetate_hydrolase_like"/>
    <property type="match status" value="1"/>
</dbReference>
<dbReference type="InterPro" id="IPR001087">
    <property type="entry name" value="GDSL"/>
</dbReference>
<keyword evidence="3" id="KW-1133">Transmembrane helix</keyword>
<sequence length="296" mass="33265">MNRRGKEDRSRFKAAIFSLVFLLISISFPSVLRFLFKVSSSTSNEEVITEMSSVFGRKAQIVLFGDSITEQSFCPDGWGASLANAYSRKADVFVRGYGGYNTRWALNLLDDIFPLNCSTPPTAVTIFFGANDAALLDRTSQRQHVPIDEYKENLCKIVNHLKKCSPDVMIVLITPPPIDENGRMEFARSMYGEKAMDKAERTNEITGIYANHCISVANELGLPYVDLSSHMQGTPGWQKKFLRDGLHLTGEGNAVVFRQVMAVFEKLGLQPEEMKFDFPHHSKIDGDDPTKAFRDF</sequence>
<dbReference type="GO" id="GO:0016788">
    <property type="term" value="F:hydrolase activity, acting on ester bonds"/>
    <property type="evidence" value="ECO:0007669"/>
    <property type="project" value="InterPro"/>
</dbReference>
<comment type="caution">
    <text evidence="4">The sequence shown here is derived from an EMBL/GenBank/DDBJ whole genome shotgun (WGS) entry which is preliminary data.</text>
</comment>
<reference evidence="5" key="1">
    <citation type="journal article" date="2016" name="Nature">
        <title>The genome of the seagrass Zostera marina reveals angiosperm adaptation to the sea.</title>
        <authorList>
            <person name="Olsen J.L."/>
            <person name="Rouze P."/>
            <person name="Verhelst B."/>
            <person name="Lin Y.-C."/>
            <person name="Bayer T."/>
            <person name="Collen J."/>
            <person name="Dattolo E."/>
            <person name="De Paoli E."/>
            <person name="Dittami S."/>
            <person name="Maumus F."/>
            <person name="Michel G."/>
            <person name="Kersting A."/>
            <person name="Lauritano C."/>
            <person name="Lohaus R."/>
            <person name="Toepel M."/>
            <person name="Tonon T."/>
            <person name="Vanneste K."/>
            <person name="Amirebrahimi M."/>
            <person name="Brakel J."/>
            <person name="Bostroem C."/>
            <person name="Chovatia M."/>
            <person name="Grimwood J."/>
            <person name="Jenkins J.W."/>
            <person name="Jueterbock A."/>
            <person name="Mraz A."/>
            <person name="Stam W.T."/>
            <person name="Tice H."/>
            <person name="Bornberg-Bauer E."/>
            <person name="Green P.J."/>
            <person name="Pearson G.A."/>
            <person name="Procaccini G."/>
            <person name="Duarte C.M."/>
            <person name="Schmutz J."/>
            <person name="Reusch T.B.H."/>
            <person name="Van de Peer Y."/>
        </authorList>
    </citation>
    <scope>NUCLEOTIDE SEQUENCE [LARGE SCALE GENOMIC DNA]</scope>
    <source>
        <strain evidence="5">cv. Finnish</strain>
    </source>
</reference>
<evidence type="ECO:0000313" key="5">
    <source>
        <dbReference type="Proteomes" id="UP000036987"/>
    </source>
</evidence>
<keyword evidence="5" id="KW-1185">Reference proteome</keyword>
<comment type="similarity">
    <text evidence="1">Belongs to the 'GDSL' lipolytic enzyme family.</text>
</comment>
<keyword evidence="3" id="KW-0472">Membrane</keyword>
<name>A0A0K9NRZ5_ZOSMR</name>
<dbReference type="PANTHER" id="PTHR14209">
    <property type="entry name" value="ISOAMYL ACETATE-HYDROLYZING ESTERASE 1"/>
    <property type="match status" value="1"/>
</dbReference>
<dbReference type="AlphaFoldDB" id="A0A0K9NRZ5"/>
<dbReference type="OMA" id="VIWPKVI"/>
<dbReference type="InterPro" id="IPR045136">
    <property type="entry name" value="Iah1-like"/>
</dbReference>
<proteinExistence type="inferred from homology"/>
<dbReference type="SUPFAM" id="SSF52266">
    <property type="entry name" value="SGNH hydrolase"/>
    <property type="match status" value="1"/>
</dbReference>